<evidence type="ECO:0000256" key="12">
    <source>
        <dbReference type="RuleBase" id="RU000485"/>
    </source>
</evidence>
<evidence type="ECO:0000256" key="11">
    <source>
        <dbReference type="PIRNR" id="PIRNR000109"/>
    </source>
</evidence>
<feature type="domain" description="6-phosphogluconate dehydrogenase C-terminal" evidence="13">
    <location>
        <begin position="184"/>
        <end position="474"/>
    </location>
</feature>
<sequence>MKKSDIGIYGLGVMGQNLALNFNDNEFRVSAFNRKLPGEDNLVKEFMNGPASKTAIQGFEEVEDFVQSIKPPRKILIMVKAGAPVDSVIDQLRPLLDEGDILIDGGNSHHADTNRRSDMLENQNIYYVGTGVSGGEEGARNGPSLMPGGSEKAWPEIKPLFESIAATSPDGDACCSWMGSAGAGHFVKMVHNGIEYAIMQMIAECYEIMRLGMQMDNADIAQTFSSWNSDLLSSYLLEITADIFRVKDPEDDRTYIIDHILDKAGQKGTGRWTALTALELGVPLPMITEAVFARTMSSFKDLRIKASEEFEVNTIPLLKKESLDQLREALLGGQLIAFSEGFWLLRAAKQEYGWEIPFAEVADTWSGGCIIRSALLKPIAASFREKPELQHLLLAPLLKEMTNSVHENWRLIAAHAVESGLAVPVTAAALAHFDSLRSERLPANLIQAQRDYFGAHQYERTDQPRGKFFHTKWKERLQ</sequence>
<organism evidence="14 15">
    <name type="scientific">Fodinibius salicampi</name>
    <dbReference type="NCBI Taxonomy" id="1920655"/>
    <lineage>
        <taxon>Bacteria</taxon>
        <taxon>Pseudomonadati</taxon>
        <taxon>Balneolota</taxon>
        <taxon>Balneolia</taxon>
        <taxon>Balneolales</taxon>
        <taxon>Balneolaceae</taxon>
        <taxon>Fodinibius</taxon>
    </lineage>
</organism>
<dbReference type="RefSeq" id="WP_265790774.1">
    <property type="nucleotide sequence ID" value="NZ_BAABRS010000003.1"/>
</dbReference>
<dbReference type="Gene3D" id="3.40.50.720">
    <property type="entry name" value="NAD(P)-binding Rossmann-like Domain"/>
    <property type="match status" value="1"/>
</dbReference>
<dbReference type="InterPro" id="IPR006184">
    <property type="entry name" value="6PGdom_BS"/>
</dbReference>
<dbReference type="PANTHER" id="PTHR11811">
    <property type="entry name" value="6-PHOSPHOGLUCONATE DEHYDROGENASE"/>
    <property type="match status" value="1"/>
</dbReference>
<comment type="similarity">
    <text evidence="3 11 12">Belongs to the 6-phosphogluconate dehydrogenase family.</text>
</comment>
<comment type="subunit">
    <text evidence="4 11">Homodimer.</text>
</comment>
<dbReference type="PRINTS" id="PR00076">
    <property type="entry name" value="6PGDHDRGNASE"/>
</dbReference>
<evidence type="ECO:0000259" key="13">
    <source>
        <dbReference type="SMART" id="SM01350"/>
    </source>
</evidence>
<dbReference type="GO" id="GO:0004616">
    <property type="term" value="F:phosphogluconate dehydrogenase (decarboxylating) activity"/>
    <property type="evidence" value="ECO:0007669"/>
    <property type="project" value="UniProtKB-EC"/>
</dbReference>
<dbReference type="InterPro" id="IPR006183">
    <property type="entry name" value="Pgluconate_DH"/>
</dbReference>
<dbReference type="PROSITE" id="PS00461">
    <property type="entry name" value="6PGD"/>
    <property type="match status" value="1"/>
</dbReference>
<evidence type="ECO:0000256" key="4">
    <source>
        <dbReference type="ARBA" id="ARBA00011738"/>
    </source>
</evidence>
<keyword evidence="9 11" id="KW-0570">Pentose shunt</keyword>
<dbReference type="InterPro" id="IPR008927">
    <property type="entry name" value="6-PGluconate_DH-like_C_sf"/>
</dbReference>
<dbReference type="InterPro" id="IPR006115">
    <property type="entry name" value="6PGDH_NADP-bd"/>
</dbReference>
<evidence type="ECO:0000313" key="15">
    <source>
        <dbReference type="Proteomes" id="UP001207337"/>
    </source>
</evidence>
<dbReference type="InterPro" id="IPR013328">
    <property type="entry name" value="6PGD_dom2"/>
</dbReference>
<comment type="caution">
    <text evidence="14">The sequence shown here is derived from an EMBL/GenBank/DDBJ whole genome shotgun (WGS) entry which is preliminary data.</text>
</comment>
<gene>
    <name evidence="14" type="primary">gnd</name>
    <name evidence="14" type="ORF">LQ318_12950</name>
</gene>
<keyword evidence="15" id="KW-1185">Reference proteome</keyword>
<evidence type="ECO:0000256" key="8">
    <source>
        <dbReference type="ARBA" id="ARBA00023064"/>
    </source>
</evidence>
<dbReference type="SMART" id="SM01350">
    <property type="entry name" value="6PGD"/>
    <property type="match status" value="1"/>
</dbReference>
<keyword evidence="7 11" id="KW-0560">Oxidoreductase</keyword>
<evidence type="ECO:0000256" key="5">
    <source>
        <dbReference type="ARBA" id="ARBA00013011"/>
    </source>
</evidence>
<evidence type="ECO:0000256" key="3">
    <source>
        <dbReference type="ARBA" id="ARBA00008419"/>
    </source>
</evidence>
<dbReference type="NCBIfam" id="NF006765">
    <property type="entry name" value="PRK09287.1"/>
    <property type="match status" value="1"/>
</dbReference>
<dbReference type="Pfam" id="PF03446">
    <property type="entry name" value="NAD_binding_2"/>
    <property type="match status" value="1"/>
</dbReference>
<evidence type="ECO:0000256" key="2">
    <source>
        <dbReference type="ARBA" id="ARBA00004874"/>
    </source>
</evidence>
<dbReference type="Gene3D" id="1.10.1040.10">
    <property type="entry name" value="N-(1-d-carboxylethyl)-l-norvaline Dehydrogenase, domain 2"/>
    <property type="match status" value="1"/>
</dbReference>
<dbReference type="SUPFAM" id="SSF48179">
    <property type="entry name" value="6-phosphogluconate dehydrogenase C-terminal domain-like"/>
    <property type="match status" value="1"/>
</dbReference>
<evidence type="ECO:0000313" key="14">
    <source>
        <dbReference type="EMBL" id="MCW9713813.1"/>
    </source>
</evidence>
<dbReference type="InterPro" id="IPR006114">
    <property type="entry name" value="6PGDH_C"/>
</dbReference>
<dbReference type="Proteomes" id="UP001207337">
    <property type="component" value="Unassembled WGS sequence"/>
</dbReference>
<protein>
    <recommendedName>
        <fullName evidence="6 11">6-phosphogluconate dehydrogenase, decarboxylating</fullName>
        <ecNumber evidence="5 11">1.1.1.44</ecNumber>
    </recommendedName>
</protein>
<dbReference type="SUPFAM" id="SSF51735">
    <property type="entry name" value="NAD(P)-binding Rossmann-fold domains"/>
    <property type="match status" value="1"/>
</dbReference>
<evidence type="ECO:0000256" key="6">
    <source>
        <dbReference type="ARBA" id="ARBA00018193"/>
    </source>
</evidence>
<evidence type="ECO:0000256" key="9">
    <source>
        <dbReference type="ARBA" id="ARBA00023126"/>
    </source>
</evidence>
<dbReference type="PIRSF" id="PIRSF000109">
    <property type="entry name" value="6PGD"/>
    <property type="match status" value="1"/>
</dbReference>
<dbReference type="InterPro" id="IPR036291">
    <property type="entry name" value="NAD(P)-bd_dom_sf"/>
</dbReference>
<dbReference type="InterPro" id="IPR006113">
    <property type="entry name" value="6PGDH_Gnd/GntZ"/>
</dbReference>
<comment type="function">
    <text evidence="1 11">Catalyzes the oxidative decarboxylation of 6-phosphogluconate to ribulose 5-phosphate and CO(2), with concomitant reduction of NADP to NADPH.</text>
</comment>
<proteinExistence type="inferred from homology"/>
<dbReference type="Gene3D" id="1.20.5.320">
    <property type="entry name" value="6-Phosphogluconate Dehydrogenase, domain 3"/>
    <property type="match status" value="1"/>
</dbReference>
<name>A0ABT3Q123_9BACT</name>
<evidence type="ECO:0000256" key="10">
    <source>
        <dbReference type="ARBA" id="ARBA00048640"/>
    </source>
</evidence>
<dbReference type="EC" id="1.1.1.44" evidence="5 11"/>
<keyword evidence="8 12" id="KW-0311">Gluconate utilization</keyword>
<comment type="pathway">
    <text evidence="2 11 12">Carbohydrate degradation; pentose phosphate pathway; D-ribulose 5-phosphate from D-glucose 6-phosphate (oxidative stage): step 3/3.</text>
</comment>
<reference evidence="14 15" key="1">
    <citation type="submission" date="2021-11" db="EMBL/GenBank/DDBJ databases">
        <title>Aliifidinibius sp. nov., a new bacterium isolated from saline soil.</title>
        <authorList>
            <person name="Galisteo C."/>
            <person name="De La Haba R."/>
            <person name="Sanchez-Porro C."/>
            <person name="Ventosa A."/>
        </authorList>
    </citation>
    <scope>NUCLEOTIDE SEQUENCE [LARGE SCALE GENOMIC DNA]</scope>
    <source>
        <strain evidence="14 15">KACC 190600</strain>
    </source>
</reference>
<keyword evidence="11 12" id="KW-0521">NADP</keyword>
<accession>A0ABT3Q123</accession>
<dbReference type="EMBL" id="JAJNDC010000003">
    <property type="protein sequence ID" value="MCW9713813.1"/>
    <property type="molecule type" value="Genomic_DNA"/>
</dbReference>
<dbReference type="Pfam" id="PF00393">
    <property type="entry name" value="6PGD"/>
    <property type="match status" value="1"/>
</dbReference>
<comment type="catalytic activity">
    <reaction evidence="10 11 12">
        <text>6-phospho-D-gluconate + NADP(+) = D-ribulose 5-phosphate + CO2 + NADPH</text>
        <dbReference type="Rhea" id="RHEA:10116"/>
        <dbReference type="ChEBI" id="CHEBI:16526"/>
        <dbReference type="ChEBI" id="CHEBI:57783"/>
        <dbReference type="ChEBI" id="CHEBI:58121"/>
        <dbReference type="ChEBI" id="CHEBI:58349"/>
        <dbReference type="ChEBI" id="CHEBI:58759"/>
        <dbReference type="EC" id="1.1.1.44"/>
    </reaction>
</comment>
<evidence type="ECO:0000256" key="1">
    <source>
        <dbReference type="ARBA" id="ARBA00002526"/>
    </source>
</evidence>
<dbReference type="NCBIfam" id="TIGR00873">
    <property type="entry name" value="gnd"/>
    <property type="match status" value="1"/>
</dbReference>
<evidence type="ECO:0000256" key="7">
    <source>
        <dbReference type="ARBA" id="ARBA00023002"/>
    </source>
</evidence>